<accession>A0A9D3U7Q4</accession>
<feature type="region of interest" description="Disordered" evidence="1">
    <location>
        <begin position="1"/>
        <end position="48"/>
    </location>
</feature>
<dbReference type="OrthoDB" id="1714944at2759"/>
<feature type="non-terminal residue" evidence="2">
    <location>
        <position position="99"/>
    </location>
</feature>
<feature type="compositionally biased region" description="Basic and acidic residues" evidence="1">
    <location>
        <begin position="26"/>
        <end position="43"/>
    </location>
</feature>
<evidence type="ECO:0000256" key="1">
    <source>
        <dbReference type="SAM" id="MobiDB-lite"/>
    </source>
</evidence>
<name>A0A9D3U7Q4_9ROSI</name>
<keyword evidence="3" id="KW-1185">Reference proteome</keyword>
<sequence>MAKTRGSVKKATKFAGEHTSSATTARELKSPRPVQTKEPEATHLHWLKPSTHNTTVTLDRMCLIHSIFKGRKIDVGIILHQEIADYATRQTGILVFPSQ</sequence>
<protein>
    <submittedName>
        <fullName evidence="2">Uncharacterized protein</fullName>
    </submittedName>
</protein>
<organism evidence="2 3">
    <name type="scientific">Gossypium stocksii</name>
    <dbReference type="NCBI Taxonomy" id="47602"/>
    <lineage>
        <taxon>Eukaryota</taxon>
        <taxon>Viridiplantae</taxon>
        <taxon>Streptophyta</taxon>
        <taxon>Embryophyta</taxon>
        <taxon>Tracheophyta</taxon>
        <taxon>Spermatophyta</taxon>
        <taxon>Magnoliopsida</taxon>
        <taxon>eudicotyledons</taxon>
        <taxon>Gunneridae</taxon>
        <taxon>Pentapetalae</taxon>
        <taxon>rosids</taxon>
        <taxon>malvids</taxon>
        <taxon>Malvales</taxon>
        <taxon>Malvaceae</taxon>
        <taxon>Malvoideae</taxon>
        <taxon>Gossypium</taxon>
    </lineage>
</organism>
<evidence type="ECO:0000313" key="3">
    <source>
        <dbReference type="Proteomes" id="UP000828251"/>
    </source>
</evidence>
<dbReference type="EMBL" id="JAIQCV010000013">
    <property type="protein sequence ID" value="KAH1031305.1"/>
    <property type="molecule type" value="Genomic_DNA"/>
</dbReference>
<dbReference type="Proteomes" id="UP000828251">
    <property type="component" value="Unassembled WGS sequence"/>
</dbReference>
<proteinExistence type="predicted"/>
<feature type="compositionally biased region" description="Basic residues" evidence="1">
    <location>
        <begin position="1"/>
        <end position="12"/>
    </location>
</feature>
<comment type="caution">
    <text evidence="2">The sequence shown here is derived from an EMBL/GenBank/DDBJ whole genome shotgun (WGS) entry which is preliminary data.</text>
</comment>
<gene>
    <name evidence="2" type="ORF">J1N35_043479</name>
</gene>
<reference evidence="2 3" key="1">
    <citation type="journal article" date="2021" name="Plant Biotechnol. J.">
        <title>Multi-omics assisted identification of the key and species-specific regulatory components of drought-tolerant mechanisms in Gossypium stocksii.</title>
        <authorList>
            <person name="Yu D."/>
            <person name="Ke L."/>
            <person name="Zhang D."/>
            <person name="Wu Y."/>
            <person name="Sun Y."/>
            <person name="Mei J."/>
            <person name="Sun J."/>
            <person name="Sun Y."/>
        </authorList>
    </citation>
    <scope>NUCLEOTIDE SEQUENCE [LARGE SCALE GENOMIC DNA]</scope>
    <source>
        <strain evidence="3">cv. E1</strain>
        <tissue evidence="2">Leaf</tissue>
    </source>
</reference>
<evidence type="ECO:0000313" key="2">
    <source>
        <dbReference type="EMBL" id="KAH1031305.1"/>
    </source>
</evidence>
<dbReference type="AlphaFoldDB" id="A0A9D3U7Q4"/>